<evidence type="ECO:0000313" key="2">
    <source>
        <dbReference type="Proteomes" id="UP001610100"/>
    </source>
</evidence>
<protein>
    <submittedName>
        <fullName evidence="1">Uncharacterized protein</fullName>
    </submittedName>
</protein>
<keyword evidence="2" id="KW-1185">Reference proteome</keyword>
<reference evidence="1 2" key="1">
    <citation type="submission" date="2024-02" db="EMBL/GenBank/DDBJ databases">
        <title>A Gaetbulibacter species isolated from tidal flats and genomic insights of their niches.</title>
        <authorList>
            <person name="Ye Y."/>
        </authorList>
    </citation>
    <scope>NUCLEOTIDE SEQUENCE [LARGE SCALE GENOMIC DNA]</scope>
    <source>
        <strain evidence="1 2">KYW382</strain>
    </source>
</reference>
<dbReference type="RefSeq" id="WP_395360375.1">
    <property type="nucleotide sequence ID" value="NZ_JBAWKB010000001.1"/>
</dbReference>
<comment type="caution">
    <text evidence="1">The sequence shown here is derived from an EMBL/GenBank/DDBJ whole genome shotgun (WGS) entry which is preliminary data.</text>
</comment>
<gene>
    <name evidence="1" type="ORF">V8G58_03840</name>
</gene>
<dbReference type="EMBL" id="JBAWKB010000001">
    <property type="protein sequence ID" value="MFH6771055.1"/>
    <property type="molecule type" value="Genomic_DNA"/>
</dbReference>
<sequence>MYSILKLIIHFPSSHGSKEPVARRLTNLKIYNNLKIEPIMKALKITLILVFISALFSSCTKQDLNENDILQKDQTISTYASGGIDDK</sequence>
<name>A0ABW7MW58_9FLAO</name>
<evidence type="ECO:0000313" key="1">
    <source>
        <dbReference type="EMBL" id="MFH6771055.1"/>
    </source>
</evidence>
<organism evidence="1 2">
    <name type="scientific">Gaetbulibacter aestuarii</name>
    <dbReference type="NCBI Taxonomy" id="1502358"/>
    <lineage>
        <taxon>Bacteria</taxon>
        <taxon>Pseudomonadati</taxon>
        <taxon>Bacteroidota</taxon>
        <taxon>Flavobacteriia</taxon>
        <taxon>Flavobacteriales</taxon>
        <taxon>Flavobacteriaceae</taxon>
        <taxon>Gaetbulibacter</taxon>
    </lineage>
</organism>
<dbReference type="Proteomes" id="UP001610100">
    <property type="component" value="Unassembled WGS sequence"/>
</dbReference>
<accession>A0ABW7MW58</accession>
<proteinExistence type="predicted"/>